<gene>
    <name evidence="3" type="ORF">B0J12DRAFT_586534</name>
</gene>
<dbReference type="SUPFAM" id="SSF51735">
    <property type="entry name" value="NAD(P)-binding Rossmann-fold domains"/>
    <property type="match status" value="1"/>
</dbReference>
<dbReference type="InterPro" id="IPR025337">
    <property type="entry name" value="Questin_oxidase-like"/>
</dbReference>
<name>A0ABQ8FR20_9PEZI</name>
<keyword evidence="1" id="KW-0560">Oxidoreductase</keyword>
<evidence type="ECO:0000256" key="1">
    <source>
        <dbReference type="ARBA" id="ARBA00023002"/>
    </source>
</evidence>
<dbReference type="PANTHER" id="PTHR35870">
    <property type="entry name" value="PROTEIN, PUTATIVE (AFU_ORTHOLOGUE AFUA_5G03330)-RELATED"/>
    <property type="match status" value="1"/>
</dbReference>
<evidence type="ECO:0000259" key="2">
    <source>
        <dbReference type="Pfam" id="PF13460"/>
    </source>
</evidence>
<keyword evidence="4" id="KW-1185">Reference proteome</keyword>
<evidence type="ECO:0000313" key="3">
    <source>
        <dbReference type="EMBL" id="KAH7014681.1"/>
    </source>
</evidence>
<dbReference type="Pfam" id="PF14027">
    <property type="entry name" value="Questin_oxidase"/>
    <property type="match status" value="1"/>
</dbReference>
<feature type="domain" description="NAD(P)-binding" evidence="2">
    <location>
        <begin position="8"/>
        <end position="212"/>
    </location>
</feature>
<dbReference type="EMBL" id="JAGTJR010000079">
    <property type="protein sequence ID" value="KAH7014681.1"/>
    <property type="molecule type" value="Genomic_DNA"/>
</dbReference>
<sequence>MATYAVLGATGNTGNSLIQNLLRSPDARIHAYCRNRAKLTRILPDVAGHKRVKIFEGSIDDVELLADCVRGTQAVFLTVTTNDNIPGCHLSQDSAQTVIRALRKIREGSGPGATMPKLVLLSSATLDEHLNRNMPAWFKPIMKTAASHVYADLAKAEEMLRAEQDWVSTIFIKPGGLSVDKQRGHRLSFDEQESFISYLDLAAAMIEAADDPDGRYDMKNVGVVNTGGGAQFPRGTPLRGADAPLESLEITDQLLQKNHDELHIFFRDMNGHNHLAHNLLTRLALGASPAELRTAFDDDLPTQRPMPELDNEVVLKMKDEDYFCEQIGKINHYTNFLVFFEQQIDQNGWREVVNEYVFSRSRIAEALLPLMFDGAYHPIIHLGLGVEFEQPSIVAEALAQAAAHDSFDTDYFFRAAEQRAQDPDLAQADESRPLVQILGDFASNDAVRRAGRAEGLIGTMKMKAMLAQAGPELTALAARFRVAPDALERRTAEMISFCALLAGAAQRAGRAPKVDFFFMHCVTSSIFLSVLAGQPWIDVAARVRLVEWKGRLDLAWYAVCGLPELSVDCVVAYRGIPSGDMDWSSLFRAVNEQHDDGHVAKFVRALKHGEEVSKPFEQGEGSAAFPIHGDLWLKIARMAYDTTLDLPAPAKWVVMAGMDKAWAQVPIME</sequence>
<dbReference type="PANTHER" id="PTHR35870:SF7">
    <property type="entry name" value="BAEYER-VILLIGER OXIDASE MDPL"/>
    <property type="match status" value="1"/>
</dbReference>
<reference evidence="3 4" key="1">
    <citation type="journal article" date="2021" name="Nat. Commun.">
        <title>Genetic determinants of endophytism in the Arabidopsis root mycobiome.</title>
        <authorList>
            <person name="Mesny F."/>
            <person name="Miyauchi S."/>
            <person name="Thiergart T."/>
            <person name="Pickel B."/>
            <person name="Atanasova L."/>
            <person name="Karlsson M."/>
            <person name="Huettel B."/>
            <person name="Barry K.W."/>
            <person name="Haridas S."/>
            <person name="Chen C."/>
            <person name="Bauer D."/>
            <person name="Andreopoulos W."/>
            <person name="Pangilinan J."/>
            <person name="LaButti K."/>
            <person name="Riley R."/>
            <person name="Lipzen A."/>
            <person name="Clum A."/>
            <person name="Drula E."/>
            <person name="Henrissat B."/>
            <person name="Kohler A."/>
            <person name="Grigoriev I.V."/>
            <person name="Martin F.M."/>
            <person name="Hacquard S."/>
        </authorList>
    </citation>
    <scope>NUCLEOTIDE SEQUENCE [LARGE SCALE GENOMIC DNA]</scope>
    <source>
        <strain evidence="3 4">MPI-SDFR-AT-0080</strain>
    </source>
</reference>
<comment type="caution">
    <text evidence="3">The sequence shown here is derived from an EMBL/GenBank/DDBJ whole genome shotgun (WGS) entry which is preliminary data.</text>
</comment>
<accession>A0ABQ8FR20</accession>
<organism evidence="3 4">
    <name type="scientific">Macrophomina phaseolina</name>
    <dbReference type="NCBI Taxonomy" id="35725"/>
    <lineage>
        <taxon>Eukaryota</taxon>
        <taxon>Fungi</taxon>
        <taxon>Dikarya</taxon>
        <taxon>Ascomycota</taxon>
        <taxon>Pezizomycotina</taxon>
        <taxon>Dothideomycetes</taxon>
        <taxon>Dothideomycetes incertae sedis</taxon>
        <taxon>Botryosphaeriales</taxon>
        <taxon>Botryosphaeriaceae</taxon>
        <taxon>Macrophomina</taxon>
    </lineage>
</organism>
<proteinExistence type="predicted"/>
<protein>
    <recommendedName>
        <fullName evidence="2">NAD(P)-binding domain-containing protein</fullName>
    </recommendedName>
</protein>
<dbReference type="Proteomes" id="UP000774617">
    <property type="component" value="Unassembled WGS sequence"/>
</dbReference>
<evidence type="ECO:0000313" key="4">
    <source>
        <dbReference type="Proteomes" id="UP000774617"/>
    </source>
</evidence>
<dbReference type="Pfam" id="PF13460">
    <property type="entry name" value="NAD_binding_10"/>
    <property type="match status" value="1"/>
</dbReference>
<dbReference type="Gene3D" id="3.40.50.720">
    <property type="entry name" value="NAD(P)-binding Rossmann-like Domain"/>
    <property type="match status" value="1"/>
</dbReference>
<dbReference type="InterPro" id="IPR036291">
    <property type="entry name" value="NAD(P)-bd_dom_sf"/>
</dbReference>
<dbReference type="InterPro" id="IPR016040">
    <property type="entry name" value="NAD(P)-bd_dom"/>
</dbReference>